<evidence type="ECO:0000256" key="11">
    <source>
        <dbReference type="SAM" id="MobiDB-lite"/>
    </source>
</evidence>
<comment type="function">
    <text evidence="10">Flavin transferase that catalyzes the transfer of the FMN moiety of FAD and its covalent binding to the hydroxyl group of a threonine residue in a target flavoprotein.</text>
</comment>
<dbReference type="GO" id="GO:0016740">
    <property type="term" value="F:transferase activity"/>
    <property type="evidence" value="ECO:0007669"/>
    <property type="project" value="UniProtKB-KW"/>
</dbReference>
<proteinExistence type="inferred from homology"/>
<evidence type="ECO:0000256" key="9">
    <source>
        <dbReference type="ARBA" id="ARBA00048540"/>
    </source>
</evidence>
<evidence type="ECO:0000256" key="6">
    <source>
        <dbReference type="ARBA" id="ARBA00022723"/>
    </source>
</evidence>
<dbReference type="RefSeq" id="WP_410035063.1">
    <property type="nucleotide sequence ID" value="NZ_JBGMEF010000003.1"/>
</dbReference>
<feature type="signal peptide" evidence="10">
    <location>
        <begin position="1"/>
        <end position="18"/>
    </location>
</feature>
<comment type="caution">
    <text evidence="12">The sequence shown here is derived from an EMBL/GenBank/DDBJ whole genome shotgun (WGS) entry which is preliminary data.</text>
</comment>
<dbReference type="PANTHER" id="PTHR30040:SF2">
    <property type="entry name" value="FAD:PROTEIN FMN TRANSFERASE"/>
    <property type="match status" value="1"/>
</dbReference>
<feature type="compositionally biased region" description="Basic and acidic residues" evidence="11">
    <location>
        <begin position="53"/>
        <end position="67"/>
    </location>
</feature>
<dbReference type="InterPro" id="IPR003374">
    <property type="entry name" value="ApbE-like_sf"/>
</dbReference>
<comment type="catalytic activity">
    <reaction evidence="9 10">
        <text>L-threonyl-[protein] + FAD = FMN-L-threonyl-[protein] + AMP + H(+)</text>
        <dbReference type="Rhea" id="RHEA:36847"/>
        <dbReference type="Rhea" id="RHEA-COMP:11060"/>
        <dbReference type="Rhea" id="RHEA-COMP:11061"/>
        <dbReference type="ChEBI" id="CHEBI:15378"/>
        <dbReference type="ChEBI" id="CHEBI:30013"/>
        <dbReference type="ChEBI" id="CHEBI:57692"/>
        <dbReference type="ChEBI" id="CHEBI:74257"/>
        <dbReference type="ChEBI" id="CHEBI:456215"/>
        <dbReference type="EC" id="2.7.1.180"/>
    </reaction>
</comment>
<keyword evidence="10" id="KW-0472">Membrane</keyword>
<keyword evidence="4 10" id="KW-0285">Flavoprotein</keyword>
<keyword evidence="6 10" id="KW-0479">Metal-binding</keyword>
<dbReference type="Proteomes" id="UP001637994">
    <property type="component" value="Unassembled WGS sequence"/>
</dbReference>
<keyword evidence="7 10" id="KW-0274">FAD</keyword>
<keyword evidence="5 10" id="KW-0808">Transferase</keyword>
<feature type="chain" id="PRO_5045012262" description="FAD:protein FMN transferase" evidence="10">
    <location>
        <begin position="19"/>
        <end position="392"/>
    </location>
</feature>
<evidence type="ECO:0000256" key="1">
    <source>
        <dbReference type="ARBA" id="ARBA00001946"/>
    </source>
</evidence>
<dbReference type="Gene3D" id="3.10.520.10">
    <property type="entry name" value="ApbE-like domains"/>
    <property type="match status" value="1"/>
</dbReference>
<keyword evidence="10" id="KW-0449">Lipoprotein</keyword>
<dbReference type="InterPro" id="IPR024932">
    <property type="entry name" value="ApbE"/>
</dbReference>
<keyword evidence="10" id="KW-0732">Signal</keyword>
<keyword evidence="13" id="KW-1185">Reference proteome</keyword>
<evidence type="ECO:0000256" key="5">
    <source>
        <dbReference type="ARBA" id="ARBA00022679"/>
    </source>
</evidence>
<dbReference type="Pfam" id="PF02424">
    <property type="entry name" value="ApbE"/>
    <property type="match status" value="1"/>
</dbReference>
<organism evidence="12 13">
    <name type="scientific">Anaerococcus kampingae</name>
    <dbReference type="NCBI Taxonomy" id="3115614"/>
    <lineage>
        <taxon>Bacteria</taxon>
        <taxon>Bacillati</taxon>
        <taxon>Bacillota</taxon>
        <taxon>Tissierellia</taxon>
        <taxon>Tissierellales</taxon>
        <taxon>Peptoniphilaceae</taxon>
        <taxon>Anaerococcus</taxon>
    </lineage>
</organism>
<dbReference type="PROSITE" id="PS51257">
    <property type="entry name" value="PROKAR_LIPOPROTEIN"/>
    <property type="match status" value="1"/>
</dbReference>
<comment type="similarity">
    <text evidence="10">Belongs to the ApbE family.</text>
</comment>
<gene>
    <name evidence="12" type="ORF">ACCQ42_00625</name>
</gene>
<evidence type="ECO:0000313" key="13">
    <source>
        <dbReference type="Proteomes" id="UP001637994"/>
    </source>
</evidence>
<dbReference type="PANTHER" id="PTHR30040">
    <property type="entry name" value="THIAMINE BIOSYNTHESIS LIPOPROTEIN APBE"/>
    <property type="match status" value="1"/>
</dbReference>
<evidence type="ECO:0000313" key="12">
    <source>
        <dbReference type="EMBL" id="MFO3666289.1"/>
    </source>
</evidence>
<keyword evidence="10" id="KW-1003">Cell membrane</keyword>
<dbReference type="SUPFAM" id="SSF143631">
    <property type="entry name" value="ApbE-like"/>
    <property type="match status" value="1"/>
</dbReference>
<evidence type="ECO:0000256" key="3">
    <source>
        <dbReference type="ARBA" id="ARBA00016337"/>
    </source>
</evidence>
<dbReference type="EC" id="2.7.1.180" evidence="2 10"/>
<dbReference type="EMBL" id="JBGMEF010000003">
    <property type="protein sequence ID" value="MFO3666289.1"/>
    <property type="molecule type" value="Genomic_DNA"/>
</dbReference>
<accession>A0ABW9MBK8</accession>
<evidence type="ECO:0000256" key="2">
    <source>
        <dbReference type="ARBA" id="ARBA00011955"/>
    </source>
</evidence>
<evidence type="ECO:0000256" key="4">
    <source>
        <dbReference type="ARBA" id="ARBA00022630"/>
    </source>
</evidence>
<keyword evidence="8 10" id="KW-0460">Magnesium</keyword>
<keyword evidence="10" id="KW-0997">Cell inner membrane</keyword>
<evidence type="ECO:0000256" key="10">
    <source>
        <dbReference type="RuleBase" id="RU363002"/>
    </source>
</evidence>
<reference evidence="12 13" key="1">
    <citation type="journal article" date="2025" name="Anaerobe">
        <title>Description of Anaerococcus kampingiae sp. nov., Anaerococcus groningensis sp. nov., Anaerococcus martiniensis sp. nov., and Anaerococcus cruorum sp. nov., isolated from human clinical specimens.</title>
        <authorList>
            <person name="Boiten K.E."/>
            <person name="Meijer J."/>
            <person name="van Wezel E.M."/>
            <person name="Veloo A.C.M."/>
        </authorList>
    </citation>
    <scope>NUCLEOTIDE SEQUENCE [LARGE SCALE GENOMIC DNA]</scope>
    <source>
        <strain evidence="12 13">ENR0874</strain>
    </source>
</reference>
<name>A0ABW9MBK8_9FIRM</name>
<protein>
    <recommendedName>
        <fullName evidence="3 10">FAD:protein FMN transferase</fullName>
        <ecNumber evidence="2 10">2.7.1.180</ecNumber>
    </recommendedName>
</protein>
<comment type="cofactor">
    <cofactor evidence="1 10">
        <name>Mg(2+)</name>
        <dbReference type="ChEBI" id="CHEBI:18420"/>
    </cofactor>
</comment>
<evidence type="ECO:0000256" key="8">
    <source>
        <dbReference type="ARBA" id="ARBA00022842"/>
    </source>
</evidence>
<sequence length="392" mass="44241">MRKYIGLLALALTLTACANNKENTEETKPKLTAVEDDSTNDENSTNQEEVGQEENKEESKEETKETSIDGKLVKNQINIYDYFDTITSFIAYTENDEEFDRLVGILEEELSIYHKLYNSYDEFEGVNNFYTINQNAGIKPVKVDKEIIDLTKYSKEMYKLTDGKIDIAMGSLLGLWHDFREMSINNPDKAAIPAEDDLVKASKHKDIDAIEIDEENSTVYINDKDVKIDIGAIGKGYATKIIGEKLKESGLKHGILSVGGDDMLIGDNPGAENSYYKIAIQNPDLEDKDNPYSAVVSLKNTSVVTSGDYQRYFVVDGKRYHHIIDPATLYPSTNWTSVSVILDDIALADTISTYLFILDYENGLKFAKENNCEVMWIDHEGNQFKTEGWPES</sequence>
<feature type="region of interest" description="Disordered" evidence="11">
    <location>
        <begin position="23"/>
        <end position="67"/>
    </location>
</feature>
<evidence type="ECO:0000256" key="7">
    <source>
        <dbReference type="ARBA" id="ARBA00022827"/>
    </source>
</evidence>
<comment type="subcellular location">
    <subcellularLocation>
        <location evidence="10">Cell inner membrane</location>
        <topology evidence="10">Lipid-anchor</topology>
        <orientation evidence="10">Periplasmic side</orientation>
    </subcellularLocation>
</comment>